<evidence type="ECO:0000259" key="9">
    <source>
        <dbReference type="Pfam" id="PF00924"/>
    </source>
</evidence>
<reference evidence="13 14" key="1">
    <citation type="submission" date="2020-06" db="EMBL/GenBank/DDBJ databases">
        <title>Rhizobium sp.nov. isolated from the tomato plant.</title>
        <authorList>
            <person name="Thin K.K."/>
            <person name="Zhang X."/>
            <person name="He S."/>
        </authorList>
    </citation>
    <scope>NUCLEOTIDE SEQUENCE [LARGE SCALE GENOMIC DNA]</scope>
    <source>
        <strain evidence="13 14">DBTS2</strain>
    </source>
</reference>
<evidence type="ECO:0000259" key="11">
    <source>
        <dbReference type="Pfam" id="PF21088"/>
    </source>
</evidence>
<dbReference type="Pfam" id="PF00924">
    <property type="entry name" value="MS_channel_2nd"/>
    <property type="match status" value="1"/>
</dbReference>
<dbReference type="InterPro" id="IPR011066">
    <property type="entry name" value="MscS_channel_C_sf"/>
</dbReference>
<feature type="transmembrane region" description="Helical" evidence="8">
    <location>
        <begin position="335"/>
        <end position="355"/>
    </location>
</feature>
<keyword evidence="3" id="KW-1003">Cell membrane</keyword>
<evidence type="ECO:0000256" key="1">
    <source>
        <dbReference type="ARBA" id="ARBA00004651"/>
    </source>
</evidence>
<evidence type="ECO:0000313" key="14">
    <source>
        <dbReference type="Proteomes" id="UP000659172"/>
    </source>
</evidence>
<dbReference type="InterPro" id="IPR057485">
    <property type="entry name" value="YbiO-like_TM1"/>
</dbReference>
<feature type="transmembrane region" description="Helical" evidence="8">
    <location>
        <begin position="288"/>
        <end position="307"/>
    </location>
</feature>
<evidence type="ECO:0000259" key="12">
    <source>
        <dbReference type="Pfam" id="PF25392"/>
    </source>
</evidence>
<feature type="domain" description="Mechanosensitive ion channel transmembrane helices 2/3" evidence="11">
    <location>
        <begin position="504"/>
        <end position="542"/>
    </location>
</feature>
<feature type="transmembrane region" description="Helical" evidence="8">
    <location>
        <begin position="136"/>
        <end position="153"/>
    </location>
</feature>
<dbReference type="EMBL" id="JABXYK010000032">
    <property type="protein sequence ID" value="NVP58663.1"/>
    <property type="molecule type" value="Genomic_DNA"/>
</dbReference>
<dbReference type="PANTHER" id="PTHR30460">
    <property type="entry name" value="MODERATE CONDUCTANCE MECHANOSENSITIVE CHANNEL YBIO"/>
    <property type="match status" value="1"/>
</dbReference>
<dbReference type="SUPFAM" id="SSF82689">
    <property type="entry name" value="Mechanosensitive channel protein MscS (YggB), C-terminal domain"/>
    <property type="match status" value="1"/>
</dbReference>
<dbReference type="Pfam" id="PF25392">
    <property type="entry name" value="MS_channel_TM1"/>
    <property type="match status" value="1"/>
</dbReference>
<dbReference type="SUPFAM" id="SSF82861">
    <property type="entry name" value="Mechanosensitive channel protein MscS (YggB), transmembrane region"/>
    <property type="match status" value="1"/>
</dbReference>
<feature type="transmembrane region" description="Helical" evidence="8">
    <location>
        <begin position="361"/>
        <end position="383"/>
    </location>
</feature>
<dbReference type="InterPro" id="IPR010920">
    <property type="entry name" value="LSM_dom_sf"/>
</dbReference>
<dbReference type="InterPro" id="IPR049278">
    <property type="entry name" value="MS_channel_C"/>
</dbReference>
<dbReference type="Gene3D" id="2.30.30.60">
    <property type="match status" value="1"/>
</dbReference>
<comment type="caution">
    <text evidence="13">The sequence shown here is derived from an EMBL/GenBank/DDBJ whole genome shotgun (WGS) entry which is preliminary data.</text>
</comment>
<comment type="subcellular location">
    <subcellularLocation>
        <location evidence="1">Cell membrane</location>
        <topology evidence="1">Multi-pass membrane protein</topology>
    </subcellularLocation>
</comment>
<dbReference type="SUPFAM" id="SSF50182">
    <property type="entry name" value="Sm-like ribonucleoproteins"/>
    <property type="match status" value="1"/>
</dbReference>
<keyword evidence="6 8" id="KW-0472">Membrane</keyword>
<comment type="similarity">
    <text evidence="2">Belongs to the MscS (TC 1.A.23) family.</text>
</comment>
<feature type="domain" description="Mechanosensitive ion channel MscS" evidence="9">
    <location>
        <begin position="544"/>
        <end position="606"/>
    </location>
</feature>
<name>A0ABX2QN60_9HYPH</name>
<organism evidence="13 14">
    <name type="scientific">Mycoplana rhizolycopersici</name>
    <dbReference type="NCBI Taxonomy" id="2746702"/>
    <lineage>
        <taxon>Bacteria</taxon>
        <taxon>Pseudomonadati</taxon>
        <taxon>Pseudomonadota</taxon>
        <taxon>Alphaproteobacteria</taxon>
        <taxon>Hyphomicrobiales</taxon>
        <taxon>Rhizobiaceae</taxon>
        <taxon>Mycoplana</taxon>
    </lineage>
</organism>
<feature type="domain" description="Mechanosensitive ion channel MscS C-terminal" evidence="10">
    <location>
        <begin position="616"/>
        <end position="701"/>
    </location>
</feature>
<feature type="transmembrane region" description="Helical" evidence="8">
    <location>
        <begin position="215"/>
        <end position="236"/>
    </location>
</feature>
<keyword evidence="5 8" id="KW-1133">Transmembrane helix</keyword>
<dbReference type="RefSeq" id="WP_176952552.1">
    <property type="nucleotide sequence ID" value="NZ_JABXYK010000032.1"/>
</dbReference>
<feature type="transmembrane region" description="Helical" evidence="8">
    <location>
        <begin position="174"/>
        <end position="203"/>
    </location>
</feature>
<feature type="transmembrane region" description="Helical" evidence="8">
    <location>
        <begin position="449"/>
        <end position="472"/>
    </location>
</feature>
<evidence type="ECO:0000256" key="4">
    <source>
        <dbReference type="ARBA" id="ARBA00022692"/>
    </source>
</evidence>
<dbReference type="InterPro" id="IPR045276">
    <property type="entry name" value="YbiO_bact"/>
</dbReference>
<dbReference type="Pfam" id="PF21082">
    <property type="entry name" value="MS_channel_3rd"/>
    <property type="match status" value="1"/>
</dbReference>
<sequence length="754" mass="81390">MIRTFLLLIFMFVAGVIPVAAQQSLLPGAKQEQPAQAAKLQDLIDVLRDDRTREAFLGELQKTVDGDASSPGAATQPATMREPSLGQKIAEVTRQSAEKAVSSVIVFSRQLAAAPAMFANLSGDEGEVLLRTMRDLALVIVVTYGAFMVLRFVTRRIDRSFGARAVTAGFFEKIILIAASAALDVAIVFAAWAAGYVAALTVFGELGRMDIQQTLYLNAFTVVQLAKVAITTVLSPSTGELRLLRISDEAARRTSRIFAWIVGILGYGQLLLQPVLSQAVSVASGRAVSGLVALAALITAISATLIYRRAVTDWLLTTPDHSPRHRQVRFIAARWHWPVLVYLAFLFFVVLVGSADRLFSVLAASAQACAAIIIGFVVADWLARAVTKGVRLPENVNERLPLLERRVNGLVPRFLTILRLAILAVVVGVVLSAMGIFDLAALLQSRLGLAFTGAIASVCLILLVAYICWLALTSWVDYRLNPAFGSIATARESTLLTLLRNAATIAIVVIALMFSLSQMGLDIAPLLASAGVIGLAIGFGAQKLVQDVINGVFIQLENAINVGDVITVGGTTGTVERLTIRSVSLRDVQGAYHIISFSSVDMVTNLMRDFSYHVGDVGIAYREDVEEARAALFDAFEELRGDPDLNGVILGDMEWFGVQQLADSAVIVRVRIKTLPGKQWGVGRALNGAVKRVFDARGIEIPFPHQTLYFGVDKHGNAPPAFLSMKEQRAAKAEKTQRKSVGISDRDLQAQEAN</sequence>
<dbReference type="InterPro" id="IPR011014">
    <property type="entry name" value="MscS_channel_TM-2"/>
</dbReference>
<evidence type="ECO:0000256" key="2">
    <source>
        <dbReference type="ARBA" id="ARBA00008017"/>
    </source>
</evidence>
<feature type="compositionally biased region" description="Basic and acidic residues" evidence="7">
    <location>
        <begin position="728"/>
        <end position="737"/>
    </location>
</feature>
<protein>
    <submittedName>
        <fullName evidence="13">Mechanosensitive ion channel</fullName>
    </submittedName>
</protein>
<feature type="region of interest" description="Disordered" evidence="7">
    <location>
        <begin position="728"/>
        <end position="754"/>
    </location>
</feature>
<dbReference type="Gene3D" id="1.10.287.1260">
    <property type="match status" value="1"/>
</dbReference>
<evidence type="ECO:0000256" key="3">
    <source>
        <dbReference type="ARBA" id="ARBA00022475"/>
    </source>
</evidence>
<keyword evidence="14" id="KW-1185">Reference proteome</keyword>
<feature type="transmembrane region" description="Helical" evidence="8">
    <location>
        <begin position="523"/>
        <end position="541"/>
    </location>
</feature>
<feature type="transmembrane region" description="Helical" evidence="8">
    <location>
        <begin position="493"/>
        <end position="517"/>
    </location>
</feature>
<evidence type="ECO:0000256" key="7">
    <source>
        <dbReference type="SAM" id="MobiDB-lite"/>
    </source>
</evidence>
<feature type="domain" description="Moderate conductance mechanosensitive channel YbiO-like transmembrane helix 1" evidence="12">
    <location>
        <begin position="364"/>
        <end position="441"/>
    </location>
</feature>
<dbReference type="InterPro" id="IPR006685">
    <property type="entry name" value="MscS_channel_2nd"/>
</dbReference>
<dbReference type="Gene3D" id="3.30.70.100">
    <property type="match status" value="1"/>
</dbReference>
<evidence type="ECO:0000259" key="10">
    <source>
        <dbReference type="Pfam" id="PF21082"/>
    </source>
</evidence>
<evidence type="ECO:0000256" key="8">
    <source>
        <dbReference type="SAM" id="Phobius"/>
    </source>
</evidence>
<dbReference type="InterPro" id="IPR049142">
    <property type="entry name" value="MS_channel_1st"/>
</dbReference>
<gene>
    <name evidence="13" type="ORF">HV823_25880</name>
</gene>
<evidence type="ECO:0000313" key="13">
    <source>
        <dbReference type="EMBL" id="NVP58663.1"/>
    </source>
</evidence>
<dbReference type="Pfam" id="PF21088">
    <property type="entry name" value="MS_channel_1st"/>
    <property type="match status" value="1"/>
</dbReference>
<evidence type="ECO:0000256" key="5">
    <source>
        <dbReference type="ARBA" id="ARBA00022989"/>
    </source>
</evidence>
<evidence type="ECO:0000256" key="6">
    <source>
        <dbReference type="ARBA" id="ARBA00023136"/>
    </source>
</evidence>
<dbReference type="InterPro" id="IPR023408">
    <property type="entry name" value="MscS_beta-dom_sf"/>
</dbReference>
<accession>A0ABX2QN60</accession>
<keyword evidence="4 8" id="KW-0812">Transmembrane</keyword>
<feature type="transmembrane region" description="Helical" evidence="8">
    <location>
        <begin position="414"/>
        <end position="437"/>
    </location>
</feature>
<feature type="transmembrane region" description="Helical" evidence="8">
    <location>
        <begin position="257"/>
        <end position="276"/>
    </location>
</feature>
<dbReference type="Proteomes" id="UP000659172">
    <property type="component" value="Unassembled WGS sequence"/>
</dbReference>
<proteinExistence type="inferred from homology"/>
<feature type="compositionally biased region" description="Basic and acidic residues" evidence="7">
    <location>
        <begin position="744"/>
        <end position="754"/>
    </location>
</feature>
<dbReference type="PANTHER" id="PTHR30460:SF0">
    <property type="entry name" value="MODERATE CONDUCTANCE MECHANOSENSITIVE CHANNEL YBIO"/>
    <property type="match status" value="1"/>
</dbReference>